<accession>A0A918PNI9</accession>
<feature type="binding site" evidence="5">
    <location>
        <position position="70"/>
    </location>
    <ligand>
        <name>substrate</name>
    </ligand>
</feature>
<reference evidence="8" key="2">
    <citation type="submission" date="2020-09" db="EMBL/GenBank/DDBJ databases">
        <authorList>
            <person name="Sun Q."/>
            <person name="Kim S."/>
        </authorList>
    </citation>
    <scope>NUCLEOTIDE SEQUENCE</scope>
    <source>
        <strain evidence="8">KCTC 32255</strain>
    </source>
</reference>
<evidence type="ECO:0000313" key="9">
    <source>
        <dbReference type="Proteomes" id="UP000648075"/>
    </source>
</evidence>
<dbReference type="GO" id="GO:0000287">
    <property type="term" value="F:magnesium ion binding"/>
    <property type="evidence" value="ECO:0007669"/>
    <property type="project" value="TreeGrafter"/>
</dbReference>
<evidence type="ECO:0000256" key="3">
    <source>
        <dbReference type="ARBA" id="ARBA00022723"/>
    </source>
</evidence>
<keyword evidence="4 6" id="KW-0460">Magnesium</keyword>
<proteinExistence type="inferred from homology"/>
<reference evidence="8" key="1">
    <citation type="journal article" date="2014" name="Int. J. Syst. Evol. Microbiol.">
        <title>Complete genome sequence of Corynebacterium casei LMG S-19264T (=DSM 44701T), isolated from a smear-ripened cheese.</title>
        <authorList>
            <consortium name="US DOE Joint Genome Institute (JGI-PGF)"/>
            <person name="Walter F."/>
            <person name="Albersmeier A."/>
            <person name="Kalinowski J."/>
            <person name="Ruckert C."/>
        </authorList>
    </citation>
    <scope>NUCLEOTIDE SEQUENCE</scope>
    <source>
        <strain evidence="8">KCTC 32255</strain>
    </source>
</reference>
<dbReference type="EMBL" id="BMZA01000034">
    <property type="protein sequence ID" value="GGZ17253.1"/>
    <property type="molecule type" value="Genomic_DNA"/>
</dbReference>
<dbReference type="Pfam" id="PF03328">
    <property type="entry name" value="HpcH_HpaI"/>
    <property type="match status" value="1"/>
</dbReference>
<dbReference type="GO" id="GO:0006107">
    <property type="term" value="P:oxaloacetate metabolic process"/>
    <property type="evidence" value="ECO:0007669"/>
    <property type="project" value="TreeGrafter"/>
</dbReference>
<feature type="binding site" evidence="6">
    <location>
        <position position="126"/>
    </location>
    <ligand>
        <name>Mg(2+)</name>
        <dbReference type="ChEBI" id="CHEBI:18420"/>
    </ligand>
</feature>
<dbReference type="SUPFAM" id="SSF51621">
    <property type="entry name" value="Phosphoenolpyruvate/pyruvate domain"/>
    <property type="match status" value="1"/>
</dbReference>
<evidence type="ECO:0000256" key="5">
    <source>
        <dbReference type="PIRSR" id="PIRSR015582-1"/>
    </source>
</evidence>
<dbReference type="InterPro" id="IPR011206">
    <property type="entry name" value="Citrate_lyase_beta/mcl1/mcl2"/>
</dbReference>
<dbReference type="PIRSF" id="PIRSF015582">
    <property type="entry name" value="Cit_lyase_B"/>
    <property type="match status" value="1"/>
</dbReference>
<protein>
    <submittedName>
        <fullName evidence="8">Citrate lyase subunit beta</fullName>
    </submittedName>
</protein>
<name>A0A918PNI9_9SPHN</name>
<comment type="similarity">
    <text evidence="2">Belongs to the HpcH/HpaI aldolase family.</text>
</comment>
<dbReference type="Proteomes" id="UP000648075">
    <property type="component" value="Unassembled WGS sequence"/>
</dbReference>
<dbReference type="Gene3D" id="3.20.20.60">
    <property type="entry name" value="Phosphoenolpyruvate-binding domains"/>
    <property type="match status" value="1"/>
</dbReference>
<feature type="binding site" evidence="6">
    <location>
        <position position="155"/>
    </location>
    <ligand>
        <name>Mg(2+)</name>
        <dbReference type="ChEBI" id="CHEBI:18420"/>
    </ligand>
</feature>
<keyword evidence="3 6" id="KW-0479">Metal-binding</keyword>
<gene>
    <name evidence="8" type="ORF">GCM10011614_34720</name>
</gene>
<dbReference type="InterPro" id="IPR005000">
    <property type="entry name" value="Aldolase/citrate-lyase_domain"/>
</dbReference>
<comment type="cofactor">
    <cofactor evidence="1">
        <name>Mg(2+)</name>
        <dbReference type="ChEBI" id="CHEBI:18420"/>
    </cofactor>
</comment>
<dbReference type="AlphaFoldDB" id="A0A918PNI9"/>
<evidence type="ECO:0000256" key="6">
    <source>
        <dbReference type="PIRSR" id="PIRSR015582-2"/>
    </source>
</evidence>
<feature type="domain" description="HpcH/HpaI aldolase/citrate lyase" evidence="7">
    <location>
        <begin position="9"/>
        <end position="223"/>
    </location>
</feature>
<feature type="binding site" evidence="5">
    <location>
        <position position="126"/>
    </location>
    <ligand>
        <name>substrate</name>
    </ligand>
</feature>
<dbReference type="InterPro" id="IPR015813">
    <property type="entry name" value="Pyrv/PenolPyrv_kinase-like_dom"/>
</dbReference>
<evidence type="ECO:0000256" key="4">
    <source>
        <dbReference type="ARBA" id="ARBA00022842"/>
    </source>
</evidence>
<evidence type="ECO:0000313" key="8">
    <source>
        <dbReference type="EMBL" id="GGZ17253.1"/>
    </source>
</evidence>
<evidence type="ECO:0000256" key="1">
    <source>
        <dbReference type="ARBA" id="ARBA00001946"/>
    </source>
</evidence>
<dbReference type="PANTHER" id="PTHR32308">
    <property type="entry name" value="LYASE BETA SUBUNIT, PUTATIVE (AFU_ORTHOLOGUE AFUA_4G13030)-RELATED"/>
    <property type="match status" value="1"/>
</dbReference>
<evidence type="ECO:0000259" key="7">
    <source>
        <dbReference type="Pfam" id="PF03328"/>
    </source>
</evidence>
<keyword evidence="9" id="KW-1185">Reference proteome</keyword>
<sequence>MSEVTRPLRSLLYMPASNAKAIAKSRTLDCDAVIFDLEDAVAPNEKDAARVRAVEAVQAGDFGNRTVVVRVNGLSTPWGEADFRAVAECAPDAILVPKVSSAAEVRACHELMSAFPANTQLWIMIETARSIFNLAEIADVASETRLAAFVLGTNDLCKETNARLVPGRAAVMPLIALAVTAGKMANLAVIDGVYNSIEDTAGFEAECHQGLEYGCDGKTLIHPGQIAIANRAFSPTEAEVTFAKAVIEAFSLPENADAGALRVDGKMVELLHLEQCKRLCAIDDVIRADRSPAVPAESAA</sequence>
<keyword evidence="8" id="KW-0456">Lyase</keyword>
<dbReference type="InterPro" id="IPR040442">
    <property type="entry name" value="Pyrv_kinase-like_dom_sf"/>
</dbReference>
<dbReference type="GO" id="GO:0016829">
    <property type="term" value="F:lyase activity"/>
    <property type="evidence" value="ECO:0007669"/>
    <property type="project" value="UniProtKB-KW"/>
</dbReference>
<evidence type="ECO:0000256" key="2">
    <source>
        <dbReference type="ARBA" id="ARBA00005568"/>
    </source>
</evidence>
<dbReference type="PANTHER" id="PTHR32308:SF10">
    <property type="entry name" value="CITRATE LYASE SUBUNIT BETA"/>
    <property type="match status" value="1"/>
</dbReference>
<organism evidence="8 9">
    <name type="scientific">Novosphingobium colocasiae</name>
    <dbReference type="NCBI Taxonomy" id="1256513"/>
    <lineage>
        <taxon>Bacteria</taxon>
        <taxon>Pseudomonadati</taxon>
        <taxon>Pseudomonadota</taxon>
        <taxon>Alphaproteobacteria</taxon>
        <taxon>Sphingomonadales</taxon>
        <taxon>Sphingomonadaceae</taxon>
        <taxon>Novosphingobium</taxon>
    </lineage>
</organism>
<comment type="caution">
    <text evidence="8">The sequence shown here is derived from an EMBL/GenBank/DDBJ whole genome shotgun (WGS) entry which is preliminary data.</text>
</comment>